<evidence type="ECO:0000313" key="1">
    <source>
        <dbReference type="EMBL" id="KAA8523167.1"/>
    </source>
</evidence>
<protein>
    <submittedName>
        <fullName evidence="1">Uncharacterized protein</fullName>
    </submittedName>
</protein>
<evidence type="ECO:0000313" key="2">
    <source>
        <dbReference type="Proteomes" id="UP000325577"/>
    </source>
</evidence>
<accession>A0A5J5A1H4</accession>
<dbReference type="EMBL" id="CM018047">
    <property type="protein sequence ID" value="KAA8523167.1"/>
    <property type="molecule type" value="Genomic_DNA"/>
</dbReference>
<keyword evidence="2" id="KW-1185">Reference proteome</keyword>
<name>A0A5J5A1H4_9ASTE</name>
<proteinExistence type="predicted"/>
<organism evidence="1 2">
    <name type="scientific">Nyssa sinensis</name>
    <dbReference type="NCBI Taxonomy" id="561372"/>
    <lineage>
        <taxon>Eukaryota</taxon>
        <taxon>Viridiplantae</taxon>
        <taxon>Streptophyta</taxon>
        <taxon>Embryophyta</taxon>
        <taxon>Tracheophyta</taxon>
        <taxon>Spermatophyta</taxon>
        <taxon>Magnoliopsida</taxon>
        <taxon>eudicotyledons</taxon>
        <taxon>Gunneridae</taxon>
        <taxon>Pentapetalae</taxon>
        <taxon>asterids</taxon>
        <taxon>Cornales</taxon>
        <taxon>Nyssaceae</taxon>
        <taxon>Nyssa</taxon>
    </lineage>
</organism>
<dbReference type="OrthoDB" id="10530882at2759"/>
<dbReference type="AlphaFoldDB" id="A0A5J5A1H4"/>
<dbReference type="Proteomes" id="UP000325577">
    <property type="component" value="Linkage Group LG4"/>
</dbReference>
<gene>
    <name evidence="1" type="ORF">F0562_009590</name>
</gene>
<sequence length="100" mass="10545">MASSISLRLPITDVNPHVMPLLFLPTHFCLAVTVTAKSPDDPGRNNLGTIASATTAAGISPELLLVAETSPELVVLGKSSVLPNTDMVELVDAKSRYNMT</sequence>
<reference evidence="1 2" key="1">
    <citation type="submission" date="2019-09" db="EMBL/GenBank/DDBJ databases">
        <title>A chromosome-level genome assembly of the Chinese tupelo Nyssa sinensis.</title>
        <authorList>
            <person name="Yang X."/>
            <person name="Kang M."/>
            <person name="Yang Y."/>
            <person name="Xiong H."/>
            <person name="Wang M."/>
            <person name="Zhang Z."/>
            <person name="Wang Z."/>
            <person name="Wu H."/>
            <person name="Ma T."/>
            <person name="Liu J."/>
            <person name="Xi Z."/>
        </authorList>
    </citation>
    <scope>NUCLEOTIDE SEQUENCE [LARGE SCALE GENOMIC DNA]</scope>
    <source>
        <strain evidence="1">J267</strain>
        <tissue evidence="1">Leaf</tissue>
    </source>
</reference>